<dbReference type="GO" id="GO:0004519">
    <property type="term" value="F:endonuclease activity"/>
    <property type="evidence" value="ECO:0000318"/>
    <property type="project" value="GO_Central"/>
</dbReference>
<evidence type="ECO:0000256" key="5">
    <source>
        <dbReference type="ARBA" id="ARBA00022723"/>
    </source>
</evidence>
<dbReference type="Gene3D" id="1.10.575.10">
    <property type="entry name" value="P1 Nuclease"/>
    <property type="match status" value="1"/>
</dbReference>
<evidence type="ECO:0000256" key="9">
    <source>
        <dbReference type="ARBA" id="ARBA00023157"/>
    </source>
</evidence>
<name>A0A2R6XC97_MARPO</name>
<evidence type="ECO:0000256" key="10">
    <source>
        <dbReference type="ARBA" id="ARBA00023180"/>
    </source>
</evidence>
<evidence type="ECO:0000256" key="4">
    <source>
        <dbReference type="ARBA" id="ARBA00022722"/>
    </source>
</evidence>
<dbReference type="Proteomes" id="UP000244005">
    <property type="component" value="Unassembled WGS sequence"/>
</dbReference>
<comment type="similarity">
    <text evidence="2">Belongs to the nuclease type I family.</text>
</comment>
<keyword evidence="9" id="KW-1015">Disulfide bond</keyword>
<keyword evidence="6 11" id="KW-0732">Signal</keyword>
<dbReference type="SUPFAM" id="SSF48537">
    <property type="entry name" value="Phospholipase C/P1 nuclease"/>
    <property type="match status" value="1"/>
</dbReference>
<dbReference type="FunFam" id="1.10.575.10:FF:000002">
    <property type="entry name" value="Endonuclease 2"/>
    <property type="match status" value="1"/>
</dbReference>
<evidence type="ECO:0000256" key="7">
    <source>
        <dbReference type="ARBA" id="ARBA00022759"/>
    </source>
</evidence>
<organism evidence="12 13">
    <name type="scientific">Marchantia polymorpha</name>
    <name type="common">Common liverwort</name>
    <name type="synonym">Marchantia aquatica</name>
    <dbReference type="NCBI Taxonomy" id="3197"/>
    <lineage>
        <taxon>Eukaryota</taxon>
        <taxon>Viridiplantae</taxon>
        <taxon>Streptophyta</taxon>
        <taxon>Embryophyta</taxon>
        <taxon>Marchantiophyta</taxon>
        <taxon>Marchantiopsida</taxon>
        <taxon>Marchantiidae</taxon>
        <taxon>Marchantiales</taxon>
        <taxon>Marchantiaceae</taxon>
        <taxon>Marchantia</taxon>
    </lineage>
</organism>
<dbReference type="AlphaFoldDB" id="A0A2R6XC97"/>
<evidence type="ECO:0000256" key="11">
    <source>
        <dbReference type="SAM" id="SignalP"/>
    </source>
</evidence>
<feature type="signal peptide" evidence="11">
    <location>
        <begin position="1"/>
        <end position="26"/>
    </location>
</feature>
<dbReference type="GO" id="GO:0000014">
    <property type="term" value="F:single-stranded DNA endodeoxyribonuclease activity"/>
    <property type="evidence" value="ECO:0007669"/>
    <property type="project" value="UniProtKB-ARBA"/>
</dbReference>
<evidence type="ECO:0000256" key="2">
    <source>
        <dbReference type="ARBA" id="ARBA00009547"/>
    </source>
</evidence>
<evidence type="ECO:0000256" key="8">
    <source>
        <dbReference type="ARBA" id="ARBA00022801"/>
    </source>
</evidence>
<dbReference type="GO" id="GO:0004521">
    <property type="term" value="F:RNA endonuclease activity"/>
    <property type="evidence" value="ECO:0007669"/>
    <property type="project" value="UniProtKB-ARBA"/>
</dbReference>
<dbReference type="Gramene" id="Mp2g11030.1">
    <property type="protein sequence ID" value="Mp2g11030.1.cds"/>
    <property type="gene ID" value="Mp2g11030"/>
</dbReference>
<dbReference type="EMBL" id="KZ772695">
    <property type="protein sequence ID" value="PTQ43740.1"/>
    <property type="molecule type" value="Genomic_DNA"/>
</dbReference>
<dbReference type="CDD" id="cd11010">
    <property type="entry name" value="S1-P1_nuclease"/>
    <property type="match status" value="1"/>
</dbReference>
<feature type="chain" id="PRO_5015311002" description="Aspergillus nuclease S1" evidence="11">
    <location>
        <begin position="27"/>
        <end position="300"/>
    </location>
</feature>
<reference evidence="13" key="1">
    <citation type="journal article" date="2017" name="Cell">
        <title>Insights into land plant evolution garnered from the Marchantia polymorpha genome.</title>
        <authorList>
            <person name="Bowman J.L."/>
            <person name="Kohchi T."/>
            <person name="Yamato K.T."/>
            <person name="Jenkins J."/>
            <person name="Shu S."/>
            <person name="Ishizaki K."/>
            <person name="Yamaoka S."/>
            <person name="Nishihama R."/>
            <person name="Nakamura Y."/>
            <person name="Berger F."/>
            <person name="Adam C."/>
            <person name="Aki S.S."/>
            <person name="Althoff F."/>
            <person name="Araki T."/>
            <person name="Arteaga-Vazquez M.A."/>
            <person name="Balasubrmanian S."/>
            <person name="Barry K."/>
            <person name="Bauer D."/>
            <person name="Boehm C.R."/>
            <person name="Briginshaw L."/>
            <person name="Caballero-Perez J."/>
            <person name="Catarino B."/>
            <person name="Chen F."/>
            <person name="Chiyoda S."/>
            <person name="Chovatia M."/>
            <person name="Davies K.M."/>
            <person name="Delmans M."/>
            <person name="Demura T."/>
            <person name="Dierschke T."/>
            <person name="Dolan L."/>
            <person name="Dorantes-Acosta A.E."/>
            <person name="Eklund D.M."/>
            <person name="Florent S.N."/>
            <person name="Flores-Sandoval E."/>
            <person name="Fujiyama A."/>
            <person name="Fukuzawa H."/>
            <person name="Galik B."/>
            <person name="Grimanelli D."/>
            <person name="Grimwood J."/>
            <person name="Grossniklaus U."/>
            <person name="Hamada T."/>
            <person name="Haseloff J."/>
            <person name="Hetherington A.J."/>
            <person name="Higo A."/>
            <person name="Hirakawa Y."/>
            <person name="Hundley H.N."/>
            <person name="Ikeda Y."/>
            <person name="Inoue K."/>
            <person name="Inoue S.I."/>
            <person name="Ishida S."/>
            <person name="Jia Q."/>
            <person name="Kakita M."/>
            <person name="Kanazawa T."/>
            <person name="Kawai Y."/>
            <person name="Kawashima T."/>
            <person name="Kennedy M."/>
            <person name="Kinose K."/>
            <person name="Kinoshita T."/>
            <person name="Kohara Y."/>
            <person name="Koide E."/>
            <person name="Komatsu K."/>
            <person name="Kopischke S."/>
            <person name="Kubo M."/>
            <person name="Kyozuka J."/>
            <person name="Lagercrantz U."/>
            <person name="Lin S.S."/>
            <person name="Lindquist E."/>
            <person name="Lipzen A.M."/>
            <person name="Lu C.W."/>
            <person name="De Luna E."/>
            <person name="Martienssen R.A."/>
            <person name="Minamino N."/>
            <person name="Mizutani M."/>
            <person name="Mizutani M."/>
            <person name="Mochizuki N."/>
            <person name="Monte I."/>
            <person name="Mosher R."/>
            <person name="Nagasaki H."/>
            <person name="Nakagami H."/>
            <person name="Naramoto S."/>
            <person name="Nishitani K."/>
            <person name="Ohtani M."/>
            <person name="Okamoto T."/>
            <person name="Okumura M."/>
            <person name="Phillips J."/>
            <person name="Pollak B."/>
            <person name="Reinders A."/>
            <person name="Rovekamp M."/>
            <person name="Sano R."/>
            <person name="Sawa S."/>
            <person name="Schmid M.W."/>
            <person name="Shirakawa M."/>
            <person name="Solano R."/>
            <person name="Spunde A."/>
            <person name="Suetsugu N."/>
            <person name="Sugano S."/>
            <person name="Sugiyama A."/>
            <person name="Sun R."/>
            <person name="Suzuki Y."/>
            <person name="Takenaka M."/>
            <person name="Takezawa D."/>
            <person name="Tomogane H."/>
            <person name="Tsuzuki M."/>
            <person name="Ueda T."/>
            <person name="Umeda M."/>
            <person name="Ward J.M."/>
            <person name="Watanabe Y."/>
            <person name="Yazaki K."/>
            <person name="Yokoyama R."/>
            <person name="Yoshitake Y."/>
            <person name="Yotsui I."/>
            <person name="Zachgo S."/>
            <person name="Schmutz J."/>
        </authorList>
    </citation>
    <scope>NUCLEOTIDE SEQUENCE [LARGE SCALE GENOMIC DNA]</scope>
    <source>
        <strain evidence="13">Tak-1</strain>
    </source>
</reference>
<gene>
    <name evidence="12" type="ORF">MARPO_0023s0069</name>
</gene>
<keyword evidence="7" id="KW-0255">Endonuclease</keyword>
<keyword evidence="8" id="KW-0378">Hydrolase</keyword>
<evidence type="ECO:0000256" key="1">
    <source>
        <dbReference type="ARBA" id="ARBA00000245"/>
    </source>
</evidence>
<dbReference type="EC" id="3.1.30.1" evidence="3"/>
<proteinExistence type="inferred from homology"/>
<dbReference type="OrthoDB" id="441446at2759"/>
<dbReference type="GO" id="GO:0003676">
    <property type="term" value="F:nucleic acid binding"/>
    <property type="evidence" value="ECO:0007669"/>
    <property type="project" value="InterPro"/>
</dbReference>
<evidence type="ECO:0000256" key="6">
    <source>
        <dbReference type="ARBA" id="ARBA00022729"/>
    </source>
</evidence>
<protein>
    <recommendedName>
        <fullName evidence="3">Aspergillus nuclease S1</fullName>
        <ecNumber evidence="3">3.1.30.1</ecNumber>
    </recommendedName>
</protein>
<dbReference type="GO" id="GO:0046872">
    <property type="term" value="F:metal ion binding"/>
    <property type="evidence" value="ECO:0007669"/>
    <property type="project" value="UniProtKB-KW"/>
</dbReference>
<evidence type="ECO:0000313" key="12">
    <source>
        <dbReference type="EMBL" id="PTQ43740.1"/>
    </source>
</evidence>
<keyword evidence="4" id="KW-0540">Nuclease</keyword>
<dbReference type="OMA" id="MNGWSND"/>
<dbReference type="GO" id="GO:0006308">
    <property type="term" value="P:DNA catabolic process"/>
    <property type="evidence" value="ECO:0007669"/>
    <property type="project" value="InterPro"/>
</dbReference>
<dbReference type="Pfam" id="PF02265">
    <property type="entry name" value="S1-P1_nuclease"/>
    <property type="match status" value="1"/>
</dbReference>
<dbReference type="PANTHER" id="PTHR33146:SF26">
    <property type="entry name" value="ENDONUCLEASE 4"/>
    <property type="match status" value="1"/>
</dbReference>
<dbReference type="PANTHER" id="PTHR33146">
    <property type="entry name" value="ENDONUCLEASE 4"/>
    <property type="match status" value="1"/>
</dbReference>
<keyword evidence="10" id="KW-0325">Glycoprotein</keyword>
<comment type="catalytic activity">
    <reaction evidence="1">
        <text>Endonucleolytic cleavage to 5'-phosphomononucleotide and 5'-phosphooligonucleotide end-products.</text>
        <dbReference type="EC" id="3.1.30.1"/>
    </reaction>
</comment>
<evidence type="ECO:0000256" key="3">
    <source>
        <dbReference type="ARBA" id="ARBA00012562"/>
    </source>
</evidence>
<evidence type="ECO:0000313" key="13">
    <source>
        <dbReference type="Proteomes" id="UP000244005"/>
    </source>
</evidence>
<sequence length="300" mass="33162">MARRAQSECSDSVLWVPVLVLTTVSALFHGPALSAHAWGSDGHHVICNIAEALLTEIAREAVEALLPDNADGNLSSICLWADSIKRQDGYRWSAPLHYINTPNGACDYKYIRDCRDDVIMPGFCASGAINNYTTQMDTDPDQHNLTEALMFLSHLVADIHQPLHVGFEGDRGGNSVDLFWYNTRTNLHHVWDADMITKSKNVNFGGDISRLTKALLKNITSVWKRDAKAWSTCGGGEIACPDQYARESVKLACQFAYPDARRGAVLSDAYFQTRIPVAHKRLAQAAVRLASILNAIYTEV</sequence>
<keyword evidence="13" id="KW-1185">Reference proteome</keyword>
<dbReference type="InterPro" id="IPR008947">
    <property type="entry name" value="PLipase_C/P1_nuclease_dom_sf"/>
</dbReference>
<dbReference type="InterPro" id="IPR003154">
    <property type="entry name" value="S1/P1nuclease"/>
</dbReference>
<accession>A0A2R6XC97</accession>
<keyword evidence="5" id="KW-0479">Metal-binding</keyword>